<accession>A0ACD5URN8</accession>
<name>A0ACD5URN8_AVESA</name>
<sequence>MAASQSAPPPPPPPKALSDRGGAHISLFLDTDVGTHLALNVAAESTIRALKSQVAMEHADAFPDLGPVVVNSFQVLRKGAMYHLSDSMPVRSAFAKVKAGYFLHVKMAAVETGTHYCRDEDRGKSSDKLPQMLKGGEDAGAWVTVHAHDVHPCSSSQQKTERKSTAGLVTDVQTISVSVTDKSESYNQWQKHRDQTEGVYVNSTSVANINGLTNQNSVALVGTEVHTREEDLPHSVGDRELGFISGEKQVGTRENSQEKDCDKSRVTGSFDISAVDPSRETNDSKTRDSENFDKLPPETNTNTREVLSNACFQQEVDGNIKEDSIQVENPILTGKNKKRKKSWLVTSKDVSAPEMAEPSTAALEVPKATGEDLLHENQGLQGDVASNVEMTGGDKTKVIPADMRLSSSQLNSGSQVTKQVQLGTDAQATSDLAADQGSINLVYEGCRNPIVGDISISTCKVAAGEEKSAKGTSDRDSNEIAVDASNMEKGSKSEDVLETLDNISQEKNYKQSKVSSVGLTSMDTAEAKDQCGFGENTGNSDIIATRQEIVNDPSKRQTASNVQQGIENPNGDVNRKKKRRRHPESSKDGVTQEEEKPSGSIMNASSTQITSSLSLDAKQIALGNIGEEKDECRREKVAEPSVSTHGVSVNVPSNMQQGDSDVIKNSNGDRKRRKKKKRHLESGDPLKAEQTTAGTVGEATVSDCRKVDETVGEATVSDCRKVDETNVINDVLADLRCTDNLSKVLSGDPLTELTKGGPALPPSAIQSDPPIISPSHKSKGKQVKIPSTVRDPSHSSVGAPDKFHDLKDVLAESTVVPADGRTKSTKRQKNKVSLNHVPTDSGKAIQSLGEQVSHVPEEDLKGENCTKAELFQGGSATDAPSSTGQILQKKSKRSSKAQASKLEESDHSTHGHVNQFAKDSQDKYVTDIGGTLNNENTVGAPTESPIVHKDGTTVTCDKPNVRKARKKSAKTELRSQDTNLEHGSDADFMNSRAQQGAVIPEAVEPNDQVPIQPDNNKINFIDHFSPSVTNDPTDSAKNNEERGVKGKKKRKRKADTQSQHAGSILPNDLLESHVHTDKTSLADHFGTGNVGVPSVSSENMSKEDGNVKKAKEKKKSKQKPDLFKPESLNPNGGNQDTVNCTQDLMHSVVQPGRMEQGNAKENIDKIIQNDSMLQQETEDATHGSTLEKKAPQSMIGVDSQTNFPIKKDHARMSKDQKNSNSQTKPHAKSRKHDASIDGRNPNAVSNLLQSSSMSPQASNESAYGTPSVHRFRVAVRKVPRKMYEQVKDKPKKDVGKKFTGTIFDDTISESSDEVLDTMSEKLAMGNSSSTSADSGISSADGNGSDVPDDDDIVSFSQKSNLHSVLQGSTSYKKARLKPTELLDDTEVPDSQPPI</sequence>
<organism evidence="1 2">
    <name type="scientific">Avena sativa</name>
    <name type="common">Oat</name>
    <dbReference type="NCBI Taxonomy" id="4498"/>
    <lineage>
        <taxon>Eukaryota</taxon>
        <taxon>Viridiplantae</taxon>
        <taxon>Streptophyta</taxon>
        <taxon>Embryophyta</taxon>
        <taxon>Tracheophyta</taxon>
        <taxon>Spermatophyta</taxon>
        <taxon>Magnoliopsida</taxon>
        <taxon>Liliopsida</taxon>
        <taxon>Poales</taxon>
        <taxon>Poaceae</taxon>
        <taxon>BOP clade</taxon>
        <taxon>Pooideae</taxon>
        <taxon>Poodae</taxon>
        <taxon>Poeae</taxon>
        <taxon>Poeae Chloroplast Group 1 (Aveneae type)</taxon>
        <taxon>Aveninae</taxon>
        <taxon>Avena</taxon>
    </lineage>
</organism>
<dbReference type="EnsemblPlants" id="AVESA.00010b.r2.2CG0306270.1">
    <property type="protein sequence ID" value="AVESA.00010b.r2.2CG0306270.1.CDS"/>
    <property type="gene ID" value="AVESA.00010b.r2.2CG0306270"/>
</dbReference>
<protein>
    <submittedName>
        <fullName evidence="1">Uncharacterized protein</fullName>
    </submittedName>
</protein>
<reference evidence="1" key="2">
    <citation type="submission" date="2025-09" db="UniProtKB">
        <authorList>
            <consortium name="EnsemblPlants"/>
        </authorList>
    </citation>
    <scope>IDENTIFICATION</scope>
</reference>
<evidence type="ECO:0000313" key="1">
    <source>
        <dbReference type="EnsemblPlants" id="AVESA.00010b.r2.2CG0306270.1.CDS"/>
    </source>
</evidence>
<proteinExistence type="predicted"/>
<dbReference type="Proteomes" id="UP001732700">
    <property type="component" value="Chromosome 2C"/>
</dbReference>
<evidence type="ECO:0000313" key="2">
    <source>
        <dbReference type="Proteomes" id="UP001732700"/>
    </source>
</evidence>
<reference evidence="1" key="1">
    <citation type="submission" date="2021-05" db="EMBL/GenBank/DDBJ databases">
        <authorList>
            <person name="Scholz U."/>
            <person name="Mascher M."/>
            <person name="Fiebig A."/>
        </authorList>
    </citation>
    <scope>NUCLEOTIDE SEQUENCE [LARGE SCALE GENOMIC DNA]</scope>
</reference>
<keyword evidence="2" id="KW-1185">Reference proteome</keyword>